<accession>B6ZK51</accession>
<dbReference type="InterPro" id="IPR035992">
    <property type="entry name" value="Ricin_B-like_lectins"/>
</dbReference>
<dbReference type="InterPro" id="IPR000772">
    <property type="entry name" value="Ricin_B_lectin"/>
</dbReference>
<dbReference type="Pfam" id="PF14200">
    <property type="entry name" value="RicinB_lectin_2"/>
    <property type="match status" value="1"/>
</dbReference>
<evidence type="ECO:0000313" key="2">
    <source>
        <dbReference type="EMBL" id="BAG85345.1"/>
    </source>
</evidence>
<name>B6ZK51_9AGAR</name>
<evidence type="ECO:0000259" key="1">
    <source>
        <dbReference type="Pfam" id="PF14200"/>
    </source>
</evidence>
<dbReference type="EMBL" id="AB449246">
    <property type="protein sequence ID" value="BAG85345.1"/>
    <property type="molecule type" value="mRNA"/>
</dbReference>
<dbReference type="SMR" id="B6ZK51"/>
<reference evidence="2" key="1">
    <citation type="journal article" date="2009" name="Biosci. Biotechnol. Biochem.">
        <title>Purification, characterization, and cDNA cloning of a lectin from the mushroom Pleurocybella porrigens.</title>
        <authorList>
            <person name="Suzuki T."/>
            <person name="Amano Y."/>
            <person name="Fujita M."/>
            <person name="Kobayashi Y."/>
            <person name="Dohra H."/>
            <person name="Hirai H."/>
            <person name="Murata T."/>
            <person name="Usui T."/>
            <person name="Morita T."/>
            <person name="Kawagishi H."/>
        </authorList>
    </citation>
    <scope>NUCLEOTIDE SEQUENCE</scope>
</reference>
<sequence>MSIPAGTYLIRNVESNLYLDLRGSNPAPGTDAIVWGRTGNNNQRWIVTTHSDGTRTLETVGINSSAFIATIQPGGRVTGHPNNETRLTITNVNPGEYSISAGGLLWLANTPVGGTGEAVTLQAAGGAAQSLWVFEAV</sequence>
<feature type="domain" description="Ricin B lectin" evidence="1">
    <location>
        <begin position="5"/>
        <end position="60"/>
    </location>
</feature>
<organism evidence="2">
    <name type="scientific">Pleurocybella porrigens</name>
    <dbReference type="NCBI Taxonomy" id="71910"/>
    <lineage>
        <taxon>Eukaryota</taxon>
        <taxon>Fungi</taxon>
        <taxon>Dikarya</taxon>
        <taxon>Basidiomycota</taxon>
        <taxon>Agaricomycotina</taxon>
        <taxon>Agaricomycetes</taxon>
        <taxon>Agaricomycetidae</taxon>
        <taxon>Agaricales</taxon>
        <taxon>Pleurotineae</taxon>
        <taxon>Phyllotopsidaceae</taxon>
        <taxon>Pleurocybella</taxon>
    </lineage>
</organism>
<dbReference type="Gene3D" id="2.80.10.50">
    <property type="match status" value="1"/>
</dbReference>
<proteinExistence type="evidence at transcript level"/>
<dbReference type="AlphaFoldDB" id="B6ZK51"/>
<protein>
    <submittedName>
        <fullName evidence="2">Lectin</fullName>
    </submittedName>
</protein>
<dbReference type="PROSITE" id="PS50231">
    <property type="entry name" value="RICIN_B_LECTIN"/>
    <property type="match status" value="1"/>
</dbReference>
<dbReference type="SUPFAM" id="SSF50370">
    <property type="entry name" value="Ricin B-like lectins"/>
    <property type="match status" value="1"/>
</dbReference>